<accession>A0A9X0CXB0</accession>
<evidence type="ECO:0000313" key="3">
    <source>
        <dbReference type="Proteomes" id="UP001163046"/>
    </source>
</evidence>
<dbReference type="OrthoDB" id="3355217at2759"/>
<keyword evidence="3" id="KW-1185">Reference proteome</keyword>
<feature type="compositionally biased region" description="Pro residues" evidence="1">
    <location>
        <begin position="35"/>
        <end position="60"/>
    </location>
</feature>
<feature type="region of interest" description="Disordered" evidence="1">
    <location>
        <begin position="1"/>
        <end position="155"/>
    </location>
</feature>
<protein>
    <submittedName>
        <fullName evidence="2">Uncharacterized protein</fullName>
    </submittedName>
</protein>
<feature type="compositionally biased region" description="Low complexity" evidence="1">
    <location>
        <begin position="9"/>
        <end position="34"/>
    </location>
</feature>
<reference evidence="2" key="1">
    <citation type="submission" date="2023-01" db="EMBL/GenBank/DDBJ databases">
        <title>Genome assembly of the deep-sea coral Lophelia pertusa.</title>
        <authorList>
            <person name="Herrera S."/>
            <person name="Cordes E."/>
        </authorList>
    </citation>
    <scope>NUCLEOTIDE SEQUENCE</scope>
    <source>
        <strain evidence="2">USNM1676648</strain>
        <tissue evidence="2">Polyp</tissue>
    </source>
</reference>
<feature type="compositionally biased region" description="Pro residues" evidence="1">
    <location>
        <begin position="125"/>
        <end position="137"/>
    </location>
</feature>
<dbReference type="EMBL" id="MU826358">
    <property type="protein sequence ID" value="KAJ7379392.1"/>
    <property type="molecule type" value="Genomic_DNA"/>
</dbReference>
<dbReference type="AlphaFoldDB" id="A0A9X0CXB0"/>
<organism evidence="2 3">
    <name type="scientific">Desmophyllum pertusum</name>
    <dbReference type="NCBI Taxonomy" id="174260"/>
    <lineage>
        <taxon>Eukaryota</taxon>
        <taxon>Metazoa</taxon>
        <taxon>Cnidaria</taxon>
        <taxon>Anthozoa</taxon>
        <taxon>Hexacorallia</taxon>
        <taxon>Scleractinia</taxon>
        <taxon>Caryophylliina</taxon>
        <taxon>Caryophylliidae</taxon>
        <taxon>Desmophyllum</taxon>
    </lineage>
</organism>
<name>A0A9X0CXB0_9CNID</name>
<comment type="caution">
    <text evidence="2">The sequence shown here is derived from an EMBL/GenBank/DDBJ whole genome shotgun (WGS) entry which is preliminary data.</text>
</comment>
<evidence type="ECO:0000313" key="2">
    <source>
        <dbReference type="EMBL" id="KAJ7379392.1"/>
    </source>
</evidence>
<proteinExistence type="predicted"/>
<gene>
    <name evidence="2" type="ORF">OS493_016629</name>
</gene>
<sequence length="184" mass="19927">MSQAPYPPAGHAYGPAPGYQPGQPQVGFAPQQGYGPPPPQQQGYGPPPTQQQGYGPPPPQQQAYGSFNVTISGRVDRPTYAGSDVPAQDVFDNQFAKAPAPSAPPPDMFAHYSGYENTQYGSSFVPPPPPYVPPPSSQMPEQHFQHHHPPPTASSRNSLPAFFSSYSRRLLFLLFVDVTQLVRL</sequence>
<evidence type="ECO:0000256" key="1">
    <source>
        <dbReference type="SAM" id="MobiDB-lite"/>
    </source>
</evidence>
<dbReference type="Proteomes" id="UP001163046">
    <property type="component" value="Unassembled WGS sequence"/>
</dbReference>